<dbReference type="OrthoDB" id="9803476at2"/>
<proteinExistence type="inferred from homology"/>
<evidence type="ECO:0000259" key="2">
    <source>
        <dbReference type="Pfam" id="PF08327"/>
    </source>
</evidence>
<name>A0A1G9WSD9_9BACI</name>
<dbReference type="AlphaFoldDB" id="A0A1G9WSD9"/>
<feature type="domain" description="Activator of Hsp90 ATPase homologue 1/2-like C-terminal" evidence="2">
    <location>
        <begin position="26"/>
        <end position="135"/>
    </location>
</feature>
<dbReference type="EMBL" id="FNHF01000006">
    <property type="protein sequence ID" value="SDM87357.1"/>
    <property type="molecule type" value="Genomic_DNA"/>
</dbReference>
<dbReference type="InterPro" id="IPR023393">
    <property type="entry name" value="START-like_dom_sf"/>
</dbReference>
<organism evidence="3 4">
    <name type="scientific">Sediminibacillus halophilus</name>
    <dbReference type="NCBI Taxonomy" id="482461"/>
    <lineage>
        <taxon>Bacteria</taxon>
        <taxon>Bacillati</taxon>
        <taxon>Bacillota</taxon>
        <taxon>Bacilli</taxon>
        <taxon>Bacillales</taxon>
        <taxon>Bacillaceae</taxon>
        <taxon>Sediminibacillus</taxon>
    </lineage>
</organism>
<dbReference type="Gene3D" id="3.30.530.20">
    <property type="match status" value="1"/>
</dbReference>
<reference evidence="4" key="1">
    <citation type="submission" date="2016-10" db="EMBL/GenBank/DDBJ databases">
        <authorList>
            <person name="Varghese N."/>
            <person name="Submissions S."/>
        </authorList>
    </citation>
    <scope>NUCLEOTIDE SEQUENCE [LARGE SCALE GENOMIC DNA]</scope>
    <source>
        <strain evidence="4">CGMCC 1.6199</strain>
    </source>
</reference>
<dbReference type="InterPro" id="IPR013538">
    <property type="entry name" value="ASHA1/2-like_C"/>
</dbReference>
<protein>
    <submittedName>
        <fullName evidence="3">Uncharacterized conserved protein YndB, AHSA1/START domain</fullName>
    </submittedName>
</protein>
<accession>A0A1G9WSD9</accession>
<evidence type="ECO:0000313" key="3">
    <source>
        <dbReference type="EMBL" id="SDM87357.1"/>
    </source>
</evidence>
<dbReference type="Proteomes" id="UP000182347">
    <property type="component" value="Unassembled WGS sequence"/>
</dbReference>
<comment type="similarity">
    <text evidence="1">Belongs to the AHA1 family.</text>
</comment>
<sequence length="158" mass="18498">MDSYGKLDERNGRYTLTFKRHFANKPKNVFDAVTEPANFVQWYPFATGRMDLRLGGKIHFDDGEGAEYEALITELDYPRSFAFREMEDVIELSFQEETARSGSKMVFVHTFDEAEMAMYIAAGWHRCLDVLSQLVHGETVEWKDNSEELREIYKEKFN</sequence>
<dbReference type="STRING" id="482461.SAMN05216244_3605"/>
<gene>
    <name evidence="3" type="ORF">SAMN05216244_3605</name>
</gene>
<dbReference type="SUPFAM" id="SSF55961">
    <property type="entry name" value="Bet v1-like"/>
    <property type="match status" value="1"/>
</dbReference>
<dbReference type="RefSeq" id="WP_074600611.1">
    <property type="nucleotide sequence ID" value="NZ_FNHF01000006.1"/>
</dbReference>
<evidence type="ECO:0000256" key="1">
    <source>
        <dbReference type="ARBA" id="ARBA00006817"/>
    </source>
</evidence>
<evidence type="ECO:0000313" key="4">
    <source>
        <dbReference type="Proteomes" id="UP000182347"/>
    </source>
</evidence>
<dbReference type="Pfam" id="PF08327">
    <property type="entry name" value="AHSA1"/>
    <property type="match status" value="1"/>
</dbReference>
<keyword evidence="4" id="KW-1185">Reference proteome</keyword>